<keyword evidence="1" id="KW-0472">Membrane</keyword>
<keyword evidence="3" id="KW-1185">Reference proteome</keyword>
<dbReference type="EMBL" id="CP019288">
    <property type="protein sequence ID" value="QHI39099.1"/>
    <property type="molecule type" value="Genomic_DNA"/>
</dbReference>
<keyword evidence="1" id="KW-0812">Transmembrane</keyword>
<organism evidence="2 3">
    <name type="scientific">Kordia antarctica</name>
    <dbReference type="NCBI Taxonomy" id="1218801"/>
    <lineage>
        <taxon>Bacteria</taxon>
        <taxon>Pseudomonadati</taxon>
        <taxon>Bacteroidota</taxon>
        <taxon>Flavobacteriia</taxon>
        <taxon>Flavobacteriales</taxon>
        <taxon>Flavobacteriaceae</taxon>
        <taxon>Kordia</taxon>
    </lineage>
</organism>
<sequence length="80" mass="9371">MKVPYLHTLKIIVTQRFKMNKLLKSEILTNLLWAAFGIIGGLNYYKKAEYWICGIMSLIAIVHALRLFKNLFKNKEIVDE</sequence>
<feature type="transmembrane region" description="Helical" evidence="1">
    <location>
        <begin position="48"/>
        <end position="68"/>
    </location>
</feature>
<evidence type="ECO:0000313" key="2">
    <source>
        <dbReference type="EMBL" id="QHI39099.1"/>
    </source>
</evidence>
<dbReference type="Proteomes" id="UP000464657">
    <property type="component" value="Chromosome"/>
</dbReference>
<name>A0A7L4ZRJ2_9FLAO</name>
<accession>A0A7L4ZRJ2</accession>
<dbReference type="AlphaFoldDB" id="A0A7L4ZRJ2"/>
<feature type="transmembrane region" description="Helical" evidence="1">
    <location>
        <begin position="21"/>
        <end position="42"/>
    </location>
</feature>
<gene>
    <name evidence="2" type="ORF">IMCC3317_45000</name>
</gene>
<dbReference type="KEGG" id="kan:IMCC3317_45000"/>
<protein>
    <submittedName>
        <fullName evidence="2">Uncharacterized protein</fullName>
    </submittedName>
</protein>
<reference evidence="2 3" key="1">
    <citation type="journal article" date="2013" name="Int. J. Syst. Evol. Microbiol.">
        <title>Kordia antarctica sp. nov., isolated from Antarctic seawater.</title>
        <authorList>
            <person name="Baek K."/>
            <person name="Choi A."/>
            <person name="Kang I."/>
            <person name="Lee K."/>
            <person name="Cho J.C."/>
        </authorList>
    </citation>
    <scope>NUCLEOTIDE SEQUENCE [LARGE SCALE GENOMIC DNA]</scope>
    <source>
        <strain evidence="2 3">IMCC3317</strain>
    </source>
</reference>
<keyword evidence="1" id="KW-1133">Transmembrane helix</keyword>
<evidence type="ECO:0000256" key="1">
    <source>
        <dbReference type="SAM" id="Phobius"/>
    </source>
</evidence>
<proteinExistence type="predicted"/>
<evidence type="ECO:0000313" key="3">
    <source>
        <dbReference type="Proteomes" id="UP000464657"/>
    </source>
</evidence>